<organism evidence="1 2">
    <name type="scientific">Hymenobacter qilianensis</name>
    <dbReference type="NCBI Taxonomy" id="1385715"/>
    <lineage>
        <taxon>Bacteria</taxon>
        <taxon>Pseudomonadati</taxon>
        <taxon>Bacteroidota</taxon>
        <taxon>Cytophagia</taxon>
        <taxon>Cytophagales</taxon>
        <taxon>Hymenobacteraceae</taxon>
        <taxon>Hymenobacter</taxon>
    </lineage>
</organism>
<dbReference type="EMBL" id="BMFN01000001">
    <property type="protein sequence ID" value="GGF57569.1"/>
    <property type="molecule type" value="Genomic_DNA"/>
</dbReference>
<comment type="caution">
    <text evidence="1">The sequence shown here is derived from an EMBL/GenBank/DDBJ whole genome shotgun (WGS) entry which is preliminary data.</text>
</comment>
<gene>
    <name evidence="1" type="ORF">GCM10011375_10880</name>
</gene>
<keyword evidence="2" id="KW-1185">Reference proteome</keyword>
<sequence>MRFVFSFFLAFLLTLTAASAQTDKAELAALKQANDLVAQRKYNSAFALLQQFDRQNTRPAIVMRKQEIALSYHITTREYETFSMKDLALVETLEQMRAQRSYDSAYRFPIETALLNLKRRNPTNYKLDKALGDYYYSAQQCDCAEKAKGEDRLFALMVRHYEVAHLRGYGDYLSYYALGYAHERLGNFAQSVAPFRRSIQLKKDFPDAHYHFAYSLLELKQLEKSRDEVRIALNLYKDEQFKSDAAYMLADIEEQIKRKAEGRPIKTSARSKPRTPDASTDPEPINPTELATVKPKLLAALKGNNKPEIVRLTNQLYQLAPKDESTYRELLDLYVANNQAPDLITFLTEQAAVPNQEPLAQGYQRLYLGHLYLDQKNAPQAHNQLVLARQFLVQALPANNPTFAVIDQLLQSTPQE</sequence>
<dbReference type="Proteomes" id="UP000605392">
    <property type="component" value="Unassembled WGS sequence"/>
</dbReference>
<evidence type="ECO:0000313" key="2">
    <source>
        <dbReference type="Proteomes" id="UP000605392"/>
    </source>
</evidence>
<evidence type="ECO:0000313" key="1">
    <source>
        <dbReference type="EMBL" id="GGF57569.1"/>
    </source>
</evidence>
<name>A0ACB5PNZ2_9BACT</name>
<proteinExistence type="predicted"/>
<accession>A0ACB5PNZ2</accession>
<protein>
    <submittedName>
        <fullName evidence="1">Uncharacterized protein</fullName>
    </submittedName>
</protein>
<reference evidence="1 2" key="1">
    <citation type="journal article" date="2019" name="Int. J. Syst. Evol. Microbiol.">
        <title>The Global Catalogue of Microorganisms (GCM) 10K type strain sequencing project: providing services to taxonomists for standard genome sequencing and annotation.</title>
        <authorList>
            <consortium name="The Broad Institute Genomics Platform"/>
            <consortium name="The Broad Institute Genome Sequencing Center for Infectious Disease"/>
            <person name="Wu L."/>
            <person name="Ma J."/>
        </authorList>
    </citation>
    <scope>NUCLEOTIDE SEQUENCE [LARGE SCALE GENOMIC DNA]</scope>
    <source>
        <strain evidence="1 2">CGMCC 1.12720</strain>
    </source>
</reference>